<evidence type="ECO:0000313" key="3">
    <source>
        <dbReference type="Proteomes" id="UP001266305"/>
    </source>
</evidence>
<evidence type="ECO:0000259" key="1">
    <source>
        <dbReference type="Pfam" id="PF00899"/>
    </source>
</evidence>
<accession>A0ABQ9V4X1</accession>
<dbReference type="Proteomes" id="UP001266305">
    <property type="component" value="Unassembled WGS sequence"/>
</dbReference>
<dbReference type="SUPFAM" id="SSF69572">
    <property type="entry name" value="Activating enzymes of the ubiquitin-like proteins"/>
    <property type="match status" value="1"/>
</dbReference>
<sequence length="173" mass="18516">MPATALNLACRYEVLANCSDNAPTSYLVNDACVLVGRPLGSASALHVEGQITVYHYDGGPCYRCDFPQPPPPPPAETVTNSTEGGVLGVVGLGSAGNRCGEWPTVTDLLDYEAFCGSSATDKCHSLQLLSPEERVSVTDYKRLLDSGAPHLLLDIRPQVRWTSILCLMAYTSL</sequence>
<dbReference type="InterPro" id="IPR035985">
    <property type="entry name" value="Ubiquitin-activating_enz"/>
</dbReference>
<dbReference type="Pfam" id="PF00899">
    <property type="entry name" value="ThiF"/>
    <property type="match status" value="1"/>
</dbReference>
<feature type="domain" description="THIF-type NAD/FAD binding fold" evidence="1">
    <location>
        <begin position="6"/>
        <end position="91"/>
    </location>
</feature>
<keyword evidence="3" id="KW-1185">Reference proteome</keyword>
<name>A0ABQ9V4X1_SAGOE</name>
<comment type="caution">
    <text evidence="2">The sequence shown here is derived from an EMBL/GenBank/DDBJ whole genome shotgun (WGS) entry which is preliminary data.</text>
</comment>
<reference evidence="2 3" key="1">
    <citation type="submission" date="2023-05" db="EMBL/GenBank/DDBJ databases">
        <title>B98-5 Cell Line De Novo Hybrid Assembly: An Optical Mapping Approach.</title>
        <authorList>
            <person name="Kananen K."/>
            <person name="Auerbach J.A."/>
            <person name="Kautto E."/>
            <person name="Blachly J.S."/>
        </authorList>
    </citation>
    <scope>NUCLEOTIDE SEQUENCE [LARGE SCALE GENOMIC DNA]</scope>
    <source>
        <strain evidence="2">B95-8</strain>
        <tissue evidence="2">Cell line</tissue>
    </source>
</reference>
<evidence type="ECO:0000313" key="2">
    <source>
        <dbReference type="EMBL" id="KAK2104311.1"/>
    </source>
</evidence>
<organism evidence="2 3">
    <name type="scientific">Saguinus oedipus</name>
    <name type="common">Cotton-top tamarin</name>
    <name type="synonym">Oedipomidas oedipus</name>
    <dbReference type="NCBI Taxonomy" id="9490"/>
    <lineage>
        <taxon>Eukaryota</taxon>
        <taxon>Metazoa</taxon>
        <taxon>Chordata</taxon>
        <taxon>Craniata</taxon>
        <taxon>Vertebrata</taxon>
        <taxon>Euteleostomi</taxon>
        <taxon>Mammalia</taxon>
        <taxon>Eutheria</taxon>
        <taxon>Euarchontoglires</taxon>
        <taxon>Primates</taxon>
        <taxon>Haplorrhini</taxon>
        <taxon>Platyrrhini</taxon>
        <taxon>Cebidae</taxon>
        <taxon>Callitrichinae</taxon>
        <taxon>Saguinus</taxon>
    </lineage>
</organism>
<protein>
    <submittedName>
        <fullName evidence="2">Molybdenum cofactor synthesis protein 3</fullName>
    </submittedName>
</protein>
<dbReference type="InterPro" id="IPR000594">
    <property type="entry name" value="ThiF_NAD_FAD-bd"/>
</dbReference>
<dbReference type="EMBL" id="JASSZA010000008">
    <property type="protein sequence ID" value="KAK2104311.1"/>
    <property type="molecule type" value="Genomic_DNA"/>
</dbReference>
<dbReference type="Gene3D" id="3.40.50.720">
    <property type="entry name" value="NAD(P)-binding Rossmann-like Domain"/>
    <property type="match status" value="1"/>
</dbReference>
<proteinExistence type="predicted"/>
<gene>
    <name evidence="2" type="primary">MOCS3_2</name>
    <name evidence="2" type="ORF">P7K49_018167</name>
</gene>